<dbReference type="PANTHER" id="PTHR36832">
    <property type="entry name" value="SLR1174 PROTEIN-RELATED"/>
    <property type="match status" value="1"/>
</dbReference>
<evidence type="ECO:0000313" key="2">
    <source>
        <dbReference type="EMBL" id="BAL53004.1"/>
    </source>
</evidence>
<feature type="transmembrane region" description="Helical" evidence="1">
    <location>
        <begin position="60"/>
        <end position="80"/>
    </location>
</feature>
<sequence length="265" mass="30136">MLYIALFQKSFQRMMAYRVATMAGIATNFFFGLLRAYLFIAVFEASGRAEIGGYSLRDAITYTALTQALGAPIAILNWWWEVMRTIRSGEIVSDLTKPFHYFSFWLARDLGRAAFQLIFRGLPILLVFPLFFALIWPNSLTQWLLFLMSMGFAVFISFCWRFLVNLSAFWFLDAVGIGRFAWLIMAFLSGFLVPVAFFPDWLKFAVSFTPLPAMVNTPIEIYVGIVQGTALWAALGSQLAWAVVMALLCEWVYRRGVQKLIIQGG</sequence>
<dbReference type="InterPro" id="IPR010390">
    <property type="entry name" value="ABC-2_transporter-like"/>
</dbReference>
<feature type="transmembrane region" description="Helical" evidence="1">
    <location>
        <begin position="176"/>
        <end position="198"/>
    </location>
</feature>
<dbReference type="PANTHER" id="PTHR36832:SF2">
    <property type="entry name" value="INTEGRAL MEMBRANE PROTEIN"/>
    <property type="match status" value="1"/>
</dbReference>
<reference evidence="2" key="1">
    <citation type="journal article" date="2005" name="Environ. Microbiol.">
        <title>Genetic and functional properties of uncultivated thermophilic crenarchaeotes from a subsurface gold mine as revealed by analysis of genome fragments.</title>
        <authorList>
            <person name="Nunoura T."/>
            <person name="Hirayama H."/>
            <person name="Takami H."/>
            <person name="Oida H."/>
            <person name="Nishi S."/>
            <person name="Shimamura S."/>
            <person name="Suzuki Y."/>
            <person name="Inagaki F."/>
            <person name="Takai K."/>
            <person name="Nealson K.H."/>
            <person name="Horikoshi K."/>
        </authorList>
    </citation>
    <scope>NUCLEOTIDE SEQUENCE</scope>
</reference>
<proteinExistence type="predicted"/>
<dbReference type="Pfam" id="PF06182">
    <property type="entry name" value="ABC2_membrane_6"/>
    <property type="match status" value="1"/>
</dbReference>
<keyword evidence="1" id="KW-0472">Membrane</keyword>
<feature type="transmembrane region" description="Helical" evidence="1">
    <location>
        <begin position="117"/>
        <end position="137"/>
    </location>
</feature>
<feature type="transmembrane region" description="Helical" evidence="1">
    <location>
        <begin position="20"/>
        <end position="40"/>
    </location>
</feature>
<feature type="transmembrane region" description="Helical" evidence="1">
    <location>
        <begin position="143"/>
        <end position="164"/>
    </location>
</feature>
<keyword evidence="1" id="KW-0812">Transmembrane</keyword>
<dbReference type="EMBL" id="AP011645">
    <property type="protein sequence ID" value="BAL53004.1"/>
    <property type="molecule type" value="Genomic_DNA"/>
</dbReference>
<protein>
    <submittedName>
        <fullName evidence="2">ABC transporter system permease protein</fullName>
    </submittedName>
</protein>
<dbReference type="AlphaFoldDB" id="H5SA18"/>
<gene>
    <name evidence="2" type="ORF">HGMM_F04A11C22</name>
</gene>
<accession>H5SA18</accession>
<name>H5SA18_9BACT</name>
<feature type="transmembrane region" description="Helical" evidence="1">
    <location>
        <begin position="230"/>
        <end position="253"/>
    </location>
</feature>
<keyword evidence="1" id="KW-1133">Transmembrane helix</keyword>
<organism evidence="2">
    <name type="scientific">uncultured Acetothermia bacterium</name>
    <dbReference type="NCBI Taxonomy" id="236499"/>
    <lineage>
        <taxon>Bacteria</taxon>
        <taxon>Candidatus Bipolaricaulota</taxon>
        <taxon>environmental samples</taxon>
    </lineage>
</organism>
<evidence type="ECO:0000256" key="1">
    <source>
        <dbReference type="SAM" id="Phobius"/>
    </source>
</evidence>
<reference evidence="2" key="2">
    <citation type="journal article" date="2012" name="PLoS ONE">
        <title>A Deeply Branching Thermophilic Bacterium with an Ancient Acetyl-CoA Pathway Dominates a Subsurface Ecosystem.</title>
        <authorList>
            <person name="Takami H."/>
            <person name="Noguchi H."/>
            <person name="Takaki Y."/>
            <person name="Uchiyama I."/>
            <person name="Toyoda A."/>
            <person name="Nishi S."/>
            <person name="Chee G.-J."/>
            <person name="Arai W."/>
            <person name="Nunoura T."/>
            <person name="Itoh T."/>
            <person name="Hattori M."/>
            <person name="Takai K."/>
        </authorList>
    </citation>
    <scope>NUCLEOTIDE SEQUENCE</scope>
</reference>